<keyword evidence="3" id="KW-1003">Cell membrane</keyword>
<dbReference type="PANTHER" id="PTHR32322:SF18">
    <property type="entry name" value="S-ADENOSYLMETHIONINE_S-ADENOSYLHOMOCYSTEINE TRANSPORTER"/>
    <property type="match status" value="1"/>
</dbReference>
<evidence type="ECO:0000256" key="4">
    <source>
        <dbReference type="ARBA" id="ARBA00022692"/>
    </source>
</evidence>
<reference evidence="9 10" key="1">
    <citation type="submission" date="2017-07" db="EMBL/GenBank/DDBJ databases">
        <title>Genomes of Fischerella (Mastigocladus) sp. strains.</title>
        <authorList>
            <person name="Miller S.R."/>
        </authorList>
    </citation>
    <scope>NUCLEOTIDE SEQUENCE [LARGE SCALE GENOMIC DNA]</scope>
    <source>
        <strain evidence="9 10">CCMEE 5318</strain>
    </source>
</reference>
<evidence type="ECO:0000256" key="3">
    <source>
        <dbReference type="ARBA" id="ARBA00022475"/>
    </source>
</evidence>
<feature type="domain" description="EamA" evidence="8">
    <location>
        <begin position="13"/>
        <end position="147"/>
    </location>
</feature>
<evidence type="ECO:0000313" key="10">
    <source>
        <dbReference type="Proteomes" id="UP000235081"/>
    </source>
</evidence>
<feature type="transmembrane region" description="Helical" evidence="7">
    <location>
        <begin position="132"/>
        <end position="149"/>
    </location>
</feature>
<keyword evidence="6 7" id="KW-0472">Membrane</keyword>
<keyword evidence="4 7" id="KW-0812">Transmembrane</keyword>
<comment type="similarity">
    <text evidence="2">Belongs to the EamA transporter family.</text>
</comment>
<dbReference type="GO" id="GO:0005886">
    <property type="term" value="C:plasma membrane"/>
    <property type="evidence" value="ECO:0007669"/>
    <property type="project" value="UniProtKB-SubCell"/>
</dbReference>
<dbReference type="SUPFAM" id="SSF103481">
    <property type="entry name" value="Multidrug resistance efflux transporter EmrE"/>
    <property type="match status" value="1"/>
</dbReference>
<dbReference type="Pfam" id="PF00892">
    <property type="entry name" value="EamA"/>
    <property type="match status" value="2"/>
</dbReference>
<keyword evidence="5 7" id="KW-1133">Transmembrane helix</keyword>
<name>A0A2N6LGH8_9CYAN</name>
<feature type="transmembrane region" description="Helical" evidence="7">
    <location>
        <begin position="276"/>
        <end position="297"/>
    </location>
</feature>
<dbReference type="EMBL" id="NMQE01000322">
    <property type="protein sequence ID" value="PMB22923.1"/>
    <property type="molecule type" value="Genomic_DNA"/>
</dbReference>
<dbReference type="Proteomes" id="UP000235081">
    <property type="component" value="Unassembled WGS sequence"/>
</dbReference>
<sequence length="330" mass="36308">MTQIHQTSGRWRLGLALSLLTAFLWGILPIALSVTLQKLDVYTVTWFRFLLAFVLLAIYLGVRGKLPTLRQLRSTSGKLLAIATIFLALNYIFFLQGLALTSPYNAELLIQLAPLLMGLGGLVIFRERYTLTQWLALGILTIGFILFFHEQILQSFVASSQNTNTSHNYQLFLNKNIILDSSQKYLLGSSLIILAAVTWAVYALAQKQLLKSLSSTSIMLIIYGGCTLFFSVVAKPKTIFNLDYFHVATLLFCALNTLIAYGAFSEALEHWEASRVSAVLASTPIITLLSVEFVSVIAPNLIAPEKLTLVGMLGAVLVITSSVAIALGKR</sequence>
<comment type="subcellular location">
    <subcellularLocation>
        <location evidence="1">Cell membrane</location>
        <topology evidence="1">Multi-pass membrane protein</topology>
    </subcellularLocation>
</comment>
<feature type="transmembrane region" description="Helical" evidence="7">
    <location>
        <begin position="185"/>
        <end position="205"/>
    </location>
</feature>
<evidence type="ECO:0000259" key="8">
    <source>
        <dbReference type="Pfam" id="PF00892"/>
    </source>
</evidence>
<dbReference type="InterPro" id="IPR037185">
    <property type="entry name" value="EmrE-like"/>
</dbReference>
<evidence type="ECO:0000256" key="1">
    <source>
        <dbReference type="ARBA" id="ARBA00004651"/>
    </source>
</evidence>
<feature type="domain" description="EamA" evidence="8">
    <location>
        <begin position="187"/>
        <end position="325"/>
    </location>
</feature>
<feature type="transmembrane region" description="Helical" evidence="7">
    <location>
        <begin position="212"/>
        <end position="232"/>
    </location>
</feature>
<gene>
    <name evidence="9" type="ORF">CEN46_11290</name>
</gene>
<proteinExistence type="inferred from homology"/>
<evidence type="ECO:0000256" key="2">
    <source>
        <dbReference type="ARBA" id="ARBA00007362"/>
    </source>
</evidence>
<evidence type="ECO:0000256" key="7">
    <source>
        <dbReference type="SAM" id="Phobius"/>
    </source>
</evidence>
<feature type="transmembrane region" description="Helical" evidence="7">
    <location>
        <begin position="108"/>
        <end position="125"/>
    </location>
</feature>
<evidence type="ECO:0000256" key="5">
    <source>
        <dbReference type="ARBA" id="ARBA00022989"/>
    </source>
</evidence>
<dbReference type="RefSeq" id="WP_102181620.1">
    <property type="nucleotide sequence ID" value="NZ_NMQE01000322.1"/>
</dbReference>
<dbReference type="InterPro" id="IPR050638">
    <property type="entry name" value="AA-Vitamin_Transporters"/>
</dbReference>
<evidence type="ECO:0000313" key="9">
    <source>
        <dbReference type="EMBL" id="PMB22923.1"/>
    </source>
</evidence>
<dbReference type="PANTHER" id="PTHR32322">
    <property type="entry name" value="INNER MEMBRANE TRANSPORTER"/>
    <property type="match status" value="1"/>
</dbReference>
<protein>
    <submittedName>
        <fullName evidence="9">EamA family transporter</fullName>
    </submittedName>
</protein>
<comment type="caution">
    <text evidence="9">The sequence shown here is derived from an EMBL/GenBank/DDBJ whole genome shotgun (WGS) entry which is preliminary data.</text>
</comment>
<evidence type="ECO:0000256" key="6">
    <source>
        <dbReference type="ARBA" id="ARBA00023136"/>
    </source>
</evidence>
<feature type="transmembrane region" description="Helical" evidence="7">
    <location>
        <begin position="80"/>
        <end position="102"/>
    </location>
</feature>
<feature type="transmembrane region" description="Helical" evidence="7">
    <location>
        <begin position="244"/>
        <end position="264"/>
    </location>
</feature>
<dbReference type="AlphaFoldDB" id="A0A2N6LGH8"/>
<feature type="transmembrane region" description="Helical" evidence="7">
    <location>
        <begin position="43"/>
        <end position="60"/>
    </location>
</feature>
<organism evidence="9 10">
    <name type="scientific">Fischerella thermalis CCMEE 5318</name>
    <dbReference type="NCBI Taxonomy" id="2019666"/>
    <lineage>
        <taxon>Bacteria</taxon>
        <taxon>Bacillati</taxon>
        <taxon>Cyanobacteriota</taxon>
        <taxon>Cyanophyceae</taxon>
        <taxon>Nostocales</taxon>
        <taxon>Hapalosiphonaceae</taxon>
        <taxon>Fischerella</taxon>
    </lineage>
</organism>
<feature type="transmembrane region" description="Helical" evidence="7">
    <location>
        <begin position="309"/>
        <end position="328"/>
    </location>
</feature>
<accession>A0A2N6LGH8</accession>
<dbReference type="InterPro" id="IPR000620">
    <property type="entry name" value="EamA_dom"/>
</dbReference>